<dbReference type="InterPro" id="IPR051263">
    <property type="entry name" value="C-type_cytochrome_biogenesis"/>
</dbReference>
<protein>
    <recommendedName>
        <fullName evidence="5">Cytochrome c-type biogenesis protein H TPR domain-containing protein</fullName>
    </recommendedName>
</protein>
<evidence type="ECO:0000313" key="6">
    <source>
        <dbReference type="EMBL" id="MBU9844768.1"/>
    </source>
</evidence>
<dbReference type="Proteomes" id="UP000739284">
    <property type="component" value="Unassembled WGS sequence"/>
</dbReference>
<keyword evidence="1" id="KW-0677">Repeat</keyword>
<dbReference type="PROSITE" id="PS51257">
    <property type="entry name" value="PROKAR_LIPOPROTEIN"/>
    <property type="match status" value="1"/>
</dbReference>
<accession>A0ABS6LDD9</accession>
<reference evidence="6 7" key="1">
    <citation type="submission" date="2021-03" db="EMBL/GenBank/DDBJ databases">
        <title>Five novel Rahnella species.</title>
        <authorList>
            <person name="Brady C."/>
            <person name="Asselin J."/>
            <person name="Beer S."/>
            <person name="Bruberg M.B."/>
            <person name="Crampton B."/>
            <person name="Venter S."/>
            <person name="Arnold D."/>
            <person name="Denman S."/>
        </authorList>
    </citation>
    <scope>NUCLEOTIDE SEQUENCE [LARGE SCALE GENOMIC DNA]</scope>
    <source>
        <strain evidence="6 7">FRB 231</strain>
    </source>
</reference>
<sequence>MFYRYVVIFVIIILWLGCSISRKKTNMIASHATAAFHRVIIPGGAPQTRDDLVELRTDLRERLHTHPTQLNCWISLGQVGIALNDFDTASEAFASAYQLDPRNVVARIGYAEVLAHSADPIKNHQAQQLLNNFIVISPDKTESLNMQTMRGIQQCHTQKAIIAWRIMSHFERLASSSQLIIDNLVLTKRVLILLPLKYFIHPVADIPCLPPLTAIHQKKPE</sequence>
<dbReference type="PANTHER" id="PTHR47870:SF1">
    <property type="entry name" value="CYTOCHROME C-TYPE BIOGENESIS PROTEIN CCMH"/>
    <property type="match status" value="1"/>
</dbReference>
<evidence type="ECO:0000256" key="3">
    <source>
        <dbReference type="ARBA" id="ARBA00022803"/>
    </source>
</evidence>
<dbReference type="Pfam" id="PF23914">
    <property type="entry name" value="TPR_CcmH_CycH"/>
    <property type="match status" value="1"/>
</dbReference>
<name>A0ABS6LDD9_9GAMM</name>
<dbReference type="PANTHER" id="PTHR47870">
    <property type="entry name" value="CYTOCHROME C-TYPE BIOGENESIS PROTEIN CCMH"/>
    <property type="match status" value="1"/>
</dbReference>
<dbReference type="EMBL" id="JAFMOY010000117">
    <property type="protein sequence ID" value="MBU9844768.1"/>
    <property type="molecule type" value="Genomic_DNA"/>
</dbReference>
<evidence type="ECO:0000259" key="5">
    <source>
        <dbReference type="Pfam" id="PF23914"/>
    </source>
</evidence>
<feature type="domain" description="Cytochrome c-type biogenesis protein H TPR" evidence="5">
    <location>
        <begin position="32"/>
        <end position="168"/>
    </location>
</feature>
<evidence type="ECO:0000256" key="1">
    <source>
        <dbReference type="ARBA" id="ARBA00022737"/>
    </source>
</evidence>
<evidence type="ECO:0000313" key="7">
    <source>
        <dbReference type="Proteomes" id="UP000739284"/>
    </source>
</evidence>
<feature type="repeat" description="TPR" evidence="4">
    <location>
        <begin position="70"/>
        <end position="103"/>
    </location>
</feature>
<organism evidence="6 7">
    <name type="scientific">Rahnella ecdela</name>
    <dbReference type="NCBI Taxonomy" id="2816250"/>
    <lineage>
        <taxon>Bacteria</taxon>
        <taxon>Pseudomonadati</taxon>
        <taxon>Pseudomonadota</taxon>
        <taxon>Gammaproteobacteria</taxon>
        <taxon>Enterobacterales</taxon>
        <taxon>Yersiniaceae</taxon>
        <taxon>Rahnella</taxon>
    </lineage>
</organism>
<proteinExistence type="predicted"/>
<dbReference type="PROSITE" id="PS50005">
    <property type="entry name" value="TPR"/>
    <property type="match status" value="1"/>
</dbReference>
<gene>
    <name evidence="6" type="ORF">J1784_07070</name>
</gene>
<dbReference type="InterPro" id="IPR019734">
    <property type="entry name" value="TPR_rpt"/>
</dbReference>
<comment type="caution">
    <text evidence="6">The sequence shown here is derived from an EMBL/GenBank/DDBJ whole genome shotgun (WGS) entry which is preliminary data.</text>
</comment>
<keyword evidence="2" id="KW-0201">Cytochrome c-type biogenesis</keyword>
<keyword evidence="3 4" id="KW-0802">TPR repeat</keyword>
<evidence type="ECO:0000256" key="4">
    <source>
        <dbReference type="PROSITE-ProRule" id="PRU00339"/>
    </source>
</evidence>
<evidence type="ECO:0000256" key="2">
    <source>
        <dbReference type="ARBA" id="ARBA00022748"/>
    </source>
</evidence>
<dbReference type="InterPro" id="IPR056413">
    <property type="entry name" value="TPR_CcmH_CycH"/>
</dbReference>
<dbReference type="RefSeq" id="WP_217148587.1">
    <property type="nucleotide sequence ID" value="NZ_JAFMOY010000117.1"/>
</dbReference>
<keyword evidence="7" id="KW-1185">Reference proteome</keyword>